<reference evidence="1 2" key="1">
    <citation type="submission" date="2023-01" db="EMBL/GenBank/DDBJ databases">
        <title>Exploring GABA producing Bacteroides strains toward improving mental health.</title>
        <authorList>
            <person name="Yousuf B."/>
            <person name="Bouhlel N.E."/>
            <person name="Mottawea W."/>
            <person name="Hammami R."/>
        </authorList>
    </citation>
    <scope>NUCLEOTIDE SEQUENCE [LARGE SCALE GENOMIC DNA]</scope>
    <source>
        <strain evidence="1 2">UO.H1054</strain>
    </source>
</reference>
<dbReference type="Gene3D" id="3.60.15.10">
    <property type="entry name" value="Ribonuclease Z/Hydroxyacylglutathione hydrolase-like"/>
    <property type="match status" value="1"/>
</dbReference>
<organism evidence="1 2">
    <name type="scientific">Bacteroides zhangwenhongii</name>
    <dbReference type="NCBI Taxonomy" id="2650157"/>
    <lineage>
        <taxon>Bacteria</taxon>
        <taxon>Pseudomonadati</taxon>
        <taxon>Bacteroidota</taxon>
        <taxon>Bacteroidia</taxon>
        <taxon>Bacteroidales</taxon>
        <taxon>Bacteroidaceae</taxon>
        <taxon>Bacteroides</taxon>
    </lineage>
</organism>
<keyword evidence="2" id="KW-1185">Reference proteome</keyword>
<gene>
    <name evidence="1" type="ORF">PQG98_07520</name>
</gene>
<sequence length="118" mass="13777">LQDWSIFHAGDLNNWHWSEESTEEEIRKANGDFLAEVKYLKERASDIDLVLFPVDRRMGKDYMKGAKQFIEQIKTTIFVPMHFSEDYEGGNALRNFAENAGCRFVNITHRGESFEITK</sequence>
<evidence type="ECO:0000313" key="1">
    <source>
        <dbReference type="EMBL" id="MDC7136191.1"/>
    </source>
</evidence>
<feature type="non-terminal residue" evidence="1">
    <location>
        <position position="1"/>
    </location>
</feature>
<evidence type="ECO:0000313" key="2">
    <source>
        <dbReference type="Proteomes" id="UP001215398"/>
    </source>
</evidence>
<name>A0ABT5H8C8_9BACE</name>
<dbReference type="PANTHER" id="PTHR42967:SF1">
    <property type="entry name" value="MBL FOLD METALLO-HYDROLASE"/>
    <property type="match status" value="1"/>
</dbReference>
<dbReference type="EMBL" id="JAQPYS010000044">
    <property type="protein sequence ID" value="MDC7136191.1"/>
    <property type="molecule type" value="Genomic_DNA"/>
</dbReference>
<protein>
    <submittedName>
        <fullName evidence="1">MBL fold metallo-hydrolase</fullName>
    </submittedName>
</protein>
<accession>A0ABT5H8C8</accession>
<comment type="caution">
    <text evidence="1">The sequence shown here is derived from an EMBL/GenBank/DDBJ whole genome shotgun (WGS) entry which is preliminary data.</text>
</comment>
<dbReference type="InterPro" id="IPR036866">
    <property type="entry name" value="RibonucZ/Hydroxyglut_hydro"/>
</dbReference>
<proteinExistence type="predicted"/>
<dbReference type="Proteomes" id="UP001215398">
    <property type="component" value="Unassembled WGS sequence"/>
</dbReference>
<dbReference type="PANTHER" id="PTHR42967">
    <property type="entry name" value="METAL DEPENDENT HYDROLASE"/>
    <property type="match status" value="1"/>
</dbReference>